<dbReference type="GeneID" id="37024451"/>
<evidence type="ECO:0000256" key="2">
    <source>
        <dbReference type="SAM" id="MobiDB-lite"/>
    </source>
</evidence>
<sequence>MSVFFSTQPYHPFTGGHRHASQPSHGGRRCGSGMTLNVQSPFDPFSSRQHPFFSQLVEEEDEEEQQLAQYLRARYQQQLRQAELERERERRRIQQQQFERQRRQRAVALARAAWQEEQVRLHRLAVAEEQYRRRQQRAAAIQQQQRQQRQWQDIASHGLATALQFAEWFGGLGEEEESHSNNNQMEVDEKPQSEPVAAEEPEPQPTRVEVPIASNDDQDPPEEDISKSAPAAIFTLPLPSDASQRSSIKAEDIQVTFDEPTNTIQVRGLWNVNNAENEEETITLSSASSVTTNEDQEETRGRKRSRSPKRPRVSDVDETTGEEIVVEQEENTDGFVNVAAGKQAQGTARIPVPEGANVSKLRAELTDEGFKLFL</sequence>
<dbReference type="OrthoDB" id="3364517at2759"/>
<evidence type="ECO:0000313" key="4">
    <source>
        <dbReference type="Proteomes" id="UP000245771"/>
    </source>
</evidence>
<gene>
    <name evidence="3" type="ORF">FA14DRAFT_66367</name>
</gene>
<evidence type="ECO:0008006" key="5">
    <source>
        <dbReference type="Google" id="ProtNLM"/>
    </source>
</evidence>
<accession>A0A316V9K0</accession>
<organism evidence="3 4">
    <name type="scientific">Meira miltonrushii</name>
    <dbReference type="NCBI Taxonomy" id="1280837"/>
    <lineage>
        <taxon>Eukaryota</taxon>
        <taxon>Fungi</taxon>
        <taxon>Dikarya</taxon>
        <taxon>Basidiomycota</taxon>
        <taxon>Ustilaginomycotina</taxon>
        <taxon>Exobasidiomycetes</taxon>
        <taxon>Exobasidiales</taxon>
        <taxon>Brachybasidiaceae</taxon>
        <taxon>Meira</taxon>
    </lineage>
</organism>
<proteinExistence type="predicted"/>
<feature type="region of interest" description="Disordered" evidence="2">
    <location>
        <begin position="1"/>
        <end position="32"/>
    </location>
</feature>
<feature type="compositionally biased region" description="Basic residues" evidence="2">
    <location>
        <begin position="301"/>
        <end position="311"/>
    </location>
</feature>
<dbReference type="InParanoid" id="A0A316V9K0"/>
<dbReference type="EMBL" id="KZ819604">
    <property type="protein sequence ID" value="PWN33924.1"/>
    <property type="molecule type" value="Genomic_DNA"/>
</dbReference>
<feature type="coiled-coil region" evidence="1">
    <location>
        <begin position="53"/>
        <end position="144"/>
    </location>
</feature>
<protein>
    <recommendedName>
        <fullName evidence="5">SHSP domain-containing protein</fullName>
    </recommendedName>
</protein>
<evidence type="ECO:0000313" key="3">
    <source>
        <dbReference type="EMBL" id="PWN33924.1"/>
    </source>
</evidence>
<dbReference type="Proteomes" id="UP000245771">
    <property type="component" value="Unassembled WGS sequence"/>
</dbReference>
<dbReference type="RefSeq" id="XP_025354226.1">
    <property type="nucleotide sequence ID" value="XM_025502670.1"/>
</dbReference>
<feature type="region of interest" description="Disordered" evidence="2">
    <location>
        <begin position="174"/>
        <end position="227"/>
    </location>
</feature>
<keyword evidence="4" id="KW-1185">Reference proteome</keyword>
<name>A0A316V9K0_9BASI</name>
<keyword evidence="1" id="KW-0175">Coiled coil</keyword>
<feature type="region of interest" description="Disordered" evidence="2">
    <location>
        <begin position="281"/>
        <end position="322"/>
    </location>
</feature>
<dbReference type="AlphaFoldDB" id="A0A316V9K0"/>
<dbReference type="STRING" id="1280837.A0A316V9K0"/>
<evidence type="ECO:0000256" key="1">
    <source>
        <dbReference type="SAM" id="Coils"/>
    </source>
</evidence>
<feature type="compositionally biased region" description="Polar residues" evidence="2">
    <location>
        <begin position="282"/>
        <end position="293"/>
    </location>
</feature>
<reference evidence="3 4" key="1">
    <citation type="journal article" date="2018" name="Mol. Biol. Evol.">
        <title>Broad Genomic Sampling Reveals a Smut Pathogenic Ancestry of the Fungal Clade Ustilaginomycotina.</title>
        <authorList>
            <person name="Kijpornyongpan T."/>
            <person name="Mondo S.J."/>
            <person name="Barry K."/>
            <person name="Sandor L."/>
            <person name="Lee J."/>
            <person name="Lipzen A."/>
            <person name="Pangilinan J."/>
            <person name="LaButti K."/>
            <person name="Hainaut M."/>
            <person name="Henrissat B."/>
            <person name="Grigoriev I.V."/>
            <person name="Spatafora J.W."/>
            <person name="Aime M.C."/>
        </authorList>
    </citation>
    <scope>NUCLEOTIDE SEQUENCE [LARGE SCALE GENOMIC DNA]</scope>
    <source>
        <strain evidence="3 4">MCA 3882</strain>
    </source>
</reference>